<dbReference type="Pfam" id="PF14023">
    <property type="entry name" value="Bestrophin-like"/>
    <property type="match status" value="1"/>
</dbReference>
<dbReference type="Proteomes" id="UP001138709">
    <property type="component" value="Unassembled WGS sequence"/>
</dbReference>
<accession>A0A9X9XE98</accession>
<protein>
    <recommendedName>
        <fullName evidence="4">DUF4239 domain-containing protein</fullName>
    </recommendedName>
</protein>
<dbReference type="RefSeq" id="WP_211847563.1">
    <property type="nucleotide sequence ID" value="NZ_JAAEDL010000015.1"/>
</dbReference>
<feature type="transmembrane region" description="Helical" evidence="1">
    <location>
        <begin position="178"/>
        <end position="198"/>
    </location>
</feature>
<gene>
    <name evidence="2" type="ORF">GXW74_16180</name>
</gene>
<sequence>MAIAVAVVVLALTFGAGMLGLYLNGLLGSAHLTEQSRDVVRLLQALVASIAALVLGLLIASASSYHRAQEEEVVRLSADLVVLDSLLEQYGPAAAGVRASLHHTLAVALAQRDAQPASARLAQRPATPGAPFTQALLALEPRTAAEHAVQARALDLVGRLAQSRAMIIAREAIGATQWPVITTVGAWLGLLFLAMGLFARTSELVVAALLIGAVAVAAAMFLILELQDGQGGLLRVSDAPLRHALERMSP</sequence>
<evidence type="ECO:0000313" key="3">
    <source>
        <dbReference type="Proteomes" id="UP001138709"/>
    </source>
</evidence>
<evidence type="ECO:0000313" key="2">
    <source>
        <dbReference type="EMBL" id="MBR0682034.1"/>
    </source>
</evidence>
<evidence type="ECO:0000256" key="1">
    <source>
        <dbReference type="SAM" id="Phobius"/>
    </source>
</evidence>
<dbReference type="EMBL" id="JAAEDL010000015">
    <property type="protein sequence ID" value="MBR0682034.1"/>
    <property type="molecule type" value="Genomic_DNA"/>
</dbReference>
<proteinExistence type="predicted"/>
<evidence type="ECO:0008006" key="4">
    <source>
        <dbReference type="Google" id="ProtNLM"/>
    </source>
</evidence>
<comment type="caution">
    <text evidence="2">The sequence shown here is derived from an EMBL/GenBank/DDBJ whole genome shotgun (WGS) entry which is preliminary data.</text>
</comment>
<feature type="transmembrane region" description="Helical" evidence="1">
    <location>
        <begin position="42"/>
        <end position="60"/>
    </location>
</feature>
<reference evidence="2" key="1">
    <citation type="submission" date="2020-01" db="EMBL/GenBank/DDBJ databases">
        <authorList>
            <person name="Rat A."/>
        </authorList>
    </citation>
    <scope>NUCLEOTIDE SEQUENCE</scope>
    <source>
        <strain evidence="2">LMG 31228</strain>
    </source>
</reference>
<feature type="transmembrane region" description="Helical" evidence="1">
    <location>
        <begin position="204"/>
        <end position="224"/>
    </location>
</feature>
<name>A0A9X9XE98_9PROT</name>
<keyword evidence="1" id="KW-1133">Transmembrane helix</keyword>
<reference evidence="2" key="2">
    <citation type="journal article" date="2021" name="Syst. Appl. Microbiol.">
        <title>Roseomonas hellenica sp. nov., isolated from roots of wild-growing Alkanna tinctoria.</title>
        <authorList>
            <person name="Rat A."/>
            <person name="Naranjo H.D."/>
            <person name="Lebbe L."/>
            <person name="Cnockaert M."/>
            <person name="Krigas N."/>
            <person name="Grigoriadou K."/>
            <person name="Maloupa E."/>
            <person name="Willems A."/>
        </authorList>
    </citation>
    <scope>NUCLEOTIDE SEQUENCE</scope>
    <source>
        <strain evidence="2">LMG 31228</strain>
    </source>
</reference>
<keyword evidence="3" id="KW-1185">Reference proteome</keyword>
<dbReference type="InterPro" id="IPR025333">
    <property type="entry name" value="DUF4239"/>
</dbReference>
<keyword evidence="1" id="KW-0812">Transmembrane</keyword>
<dbReference type="AlphaFoldDB" id="A0A9X9XE98"/>
<keyword evidence="1" id="KW-0472">Membrane</keyword>
<organism evidence="2 3">
    <name type="scientific">Neoroseomonas eburnea</name>
    <dbReference type="NCBI Taxonomy" id="1346889"/>
    <lineage>
        <taxon>Bacteria</taxon>
        <taxon>Pseudomonadati</taxon>
        <taxon>Pseudomonadota</taxon>
        <taxon>Alphaproteobacteria</taxon>
        <taxon>Acetobacterales</taxon>
        <taxon>Acetobacteraceae</taxon>
        <taxon>Neoroseomonas</taxon>
    </lineage>
</organism>